<comment type="caution">
    <text evidence="3">The sequence shown here is derived from an EMBL/GenBank/DDBJ whole genome shotgun (WGS) entry which is preliminary data.</text>
</comment>
<dbReference type="InterPro" id="IPR007055">
    <property type="entry name" value="BON_dom"/>
</dbReference>
<gene>
    <name evidence="3" type="ORF">ACFQNF_00920</name>
</gene>
<reference evidence="4" key="1">
    <citation type="journal article" date="2019" name="Int. J. Syst. Evol. Microbiol.">
        <title>The Global Catalogue of Microorganisms (GCM) 10K type strain sequencing project: providing services to taxonomists for standard genome sequencing and annotation.</title>
        <authorList>
            <consortium name="The Broad Institute Genomics Platform"/>
            <consortium name="The Broad Institute Genome Sequencing Center for Infectious Disease"/>
            <person name="Wu L."/>
            <person name="Ma J."/>
        </authorList>
    </citation>
    <scope>NUCLEOTIDE SEQUENCE [LARGE SCALE GENOMIC DNA]</scope>
    <source>
        <strain evidence="4">CCUG 62945</strain>
    </source>
</reference>
<dbReference type="Gene3D" id="3.30.1340.30">
    <property type="match status" value="1"/>
</dbReference>
<evidence type="ECO:0000313" key="4">
    <source>
        <dbReference type="Proteomes" id="UP001596473"/>
    </source>
</evidence>
<feature type="chain" id="PRO_5045063843" evidence="1">
    <location>
        <begin position="21"/>
        <end position="137"/>
    </location>
</feature>
<keyword evidence="4" id="KW-1185">Reference proteome</keyword>
<feature type="domain" description="BON" evidence="2">
    <location>
        <begin position="66"/>
        <end position="136"/>
    </location>
</feature>
<dbReference type="EMBL" id="JBHTBQ010000002">
    <property type="protein sequence ID" value="MFC7418439.1"/>
    <property type="molecule type" value="Genomic_DNA"/>
</dbReference>
<evidence type="ECO:0000259" key="2">
    <source>
        <dbReference type="PROSITE" id="PS50914"/>
    </source>
</evidence>
<accession>A0ABW2QUH2</accession>
<evidence type="ECO:0000256" key="1">
    <source>
        <dbReference type="SAM" id="SignalP"/>
    </source>
</evidence>
<dbReference type="PROSITE" id="PS50914">
    <property type="entry name" value="BON"/>
    <property type="match status" value="1"/>
</dbReference>
<organism evidence="3 4">
    <name type="scientific">Iodobacter arcticus</name>
    <dbReference type="NCBI Taxonomy" id="590593"/>
    <lineage>
        <taxon>Bacteria</taxon>
        <taxon>Pseudomonadati</taxon>
        <taxon>Pseudomonadota</taxon>
        <taxon>Betaproteobacteria</taxon>
        <taxon>Neisseriales</taxon>
        <taxon>Chitinibacteraceae</taxon>
        <taxon>Iodobacter</taxon>
    </lineage>
</organism>
<evidence type="ECO:0000313" key="3">
    <source>
        <dbReference type="EMBL" id="MFC7418439.1"/>
    </source>
</evidence>
<feature type="signal peptide" evidence="1">
    <location>
        <begin position="1"/>
        <end position="20"/>
    </location>
</feature>
<dbReference type="RefSeq" id="WP_380185431.1">
    <property type="nucleotide sequence ID" value="NZ_JBHTBQ010000002.1"/>
</dbReference>
<protein>
    <submittedName>
        <fullName evidence="3">BON domain-containing protein</fullName>
    </submittedName>
</protein>
<dbReference type="Proteomes" id="UP001596473">
    <property type="component" value="Unassembled WGS sequence"/>
</dbReference>
<keyword evidence="1" id="KW-0732">Signal</keyword>
<name>A0ABW2QUH2_9NEIS</name>
<sequence length="137" mass="15040">MHNLAKLISFTLVLSVSAWAEESKMRAESSISVENGSAWGIDNTEMNVRDKNGATLTPQMQSNRKEDRMLLAAVRRTVVDDKTLSIFGQNVKILARDGVVTLRGPVDNDSEKNKLGELVKQVAGVTSVLNQLDVKTK</sequence>
<dbReference type="Pfam" id="PF04972">
    <property type="entry name" value="BON"/>
    <property type="match status" value="1"/>
</dbReference>
<proteinExistence type="predicted"/>